<feature type="region of interest" description="Disordered" evidence="1">
    <location>
        <begin position="1"/>
        <end position="21"/>
    </location>
</feature>
<sequence length="21" mass="2538">MGEVTPTAKRERNNHTQLYEY</sequence>
<comment type="caution">
    <text evidence="2">The sequence shown here is derived from an EMBL/GenBank/DDBJ whole genome shotgun (WGS) entry which is preliminary data.</text>
</comment>
<accession>A0A834SRM7</accession>
<keyword evidence="3" id="KW-1185">Reference proteome</keyword>
<proteinExistence type="predicted"/>
<reference evidence="2" key="1">
    <citation type="submission" date="2020-09" db="EMBL/GenBank/DDBJ databases">
        <title>Genome-Enabled Discovery of Anthraquinone Biosynthesis in Senna tora.</title>
        <authorList>
            <person name="Kang S.-H."/>
            <person name="Pandey R.P."/>
            <person name="Lee C.-M."/>
            <person name="Sim J.-S."/>
            <person name="Jeong J.-T."/>
            <person name="Choi B.-S."/>
            <person name="Jung M."/>
            <person name="Ginzburg D."/>
            <person name="Zhao K."/>
            <person name="Won S.Y."/>
            <person name="Oh T.-J."/>
            <person name="Yu Y."/>
            <person name="Kim N.-H."/>
            <person name="Lee O.R."/>
            <person name="Lee T.-H."/>
            <person name="Bashyal P."/>
            <person name="Kim T.-S."/>
            <person name="Lee W.-H."/>
            <person name="Kawkins C."/>
            <person name="Kim C.-K."/>
            <person name="Kim J.S."/>
            <person name="Ahn B.O."/>
            <person name="Rhee S.Y."/>
            <person name="Sohng J.K."/>
        </authorList>
    </citation>
    <scope>NUCLEOTIDE SEQUENCE</scope>
    <source>
        <tissue evidence="2">Leaf</tissue>
    </source>
</reference>
<name>A0A834SRM7_9FABA</name>
<evidence type="ECO:0000256" key="1">
    <source>
        <dbReference type="SAM" id="MobiDB-lite"/>
    </source>
</evidence>
<dbReference type="EMBL" id="JAAIUW010000012">
    <property type="protein sequence ID" value="KAF7806192.1"/>
    <property type="molecule type" value="Genomic_DNA"/>
</dbReference>
<dbReference type="AlphaFoldDB" id="A0A834SRM7"/>
<organism evidence="2 3">
    <name type="scientific">Senna tora</name>
    <dbReference type="NCBI Taxonomy" id="362788"/>
    <lineage>
        <taxon>Eukaryota</taxon>
        <taxon>Viridiplantae</taxon>
        <taxon>Streptophyta</taxon>
        <taxon>Embryophyta</taxon>
        <taxon>Tracheophyta</taxon>
        <taxon>Spermatophyta</taxon>
        <taxon>Magnoliopsida</taxon>
        <taxon>eudicotyledons</taxon>
        <taxon>Gunneridae</taxon>
        <taxon>Pentapetalae</taxon>
        <taxon>rosids</taxon>
        <taxon>fabids</taxon>
        <taxon>Fabales</taxon>
        <taxon>Fabaceae</taxon>
        <taxon>Caesalpinioideae</taxon>
        <taxon>Cassia clade</taxon>
        <taxon>Senna</taxon>
    </lineage>
</organism>
<gene>
    <name evidence="2" type="ORF">G2W53_038353</name>
</gene>
<dbReference type="Proteomes" id="UP000634136">
    <property type="component" value="Unassembled WGS sequence"/>
</dbReference>
<evidence type="ECO:0000313" key="3">
    <source>
        <dbReference type="Proteomes" id="UP000634136"/>
    </source>
</evidence>
<evidence type="ECO:0000313" key="2">
    <source>
        <dbReference type="EMBL" id="KAF7806192.1"/>
    </source>
</evidence>
<protein>
    <submittedName>
        <fullName evidence="2">Uncharacterized protein</fullName>
    </submittedName>
</protein>